<name>A0A6N7XI45_9FIRM</name>
<evidence type="ECO:0000313" key="3">
    <source>
        <dbReference type="Proteomes" id="UP000440713"/>
    </source>
</evidence>
<dbReference type="NCBIfam" id="TIGR01558">
    <property type="entry name" value="sm_term_P27"/>
    <property type="match status" value="1"/>
</dbReference>
<feature type="region of interest" description="Disordered" evidence="1">
    <location>
        <begin position="1"/>
        <end position="26"/>
    </location>
</feature>
<comment type="caution">
    <text evidence="2">The sequence shown here is derived from an EMBL/GenBank/DDBJ whole genome shotgun (WGS) entry which is preliminary data.</text>
</comment>
<reference evidence="2 3" key="1">
    <citation type="submission" date="2019-08" db="EMBL/GenBank/DDBJ databases">
        <title>In-depth cultivation of the pig gut microbiome towards novel bacterial diversity and tailored functional studies.</title>
        <authorList>
            <person name="Wylensek D."/>
            <person name="Hitch T.C.A."/>
            <person name="Clavel T."/>
        </authorList>
    </citation>
    <scope>NUCLEOTIDE SEQUENCE [LARGE SCALE GENOMIC DNA]</scope>
    <source>
        <strain evidence="2 3">WCA-SAB-591-4A-A</strain>
    </source>
</reference>
<proteinExistence type="predicted"/>
<keyword evidence="3" id="KW-1185">Reference proteome</keyword>
<dbReference type="AlphaFoldDB" id="A0A6N7XI45"/>
<dbReference type="EMBL" id="VUNE01000005">
    <property type="protein sequence ID" value="MST63074.1"/>
    <property type="molecule type" value="Genomic_DNA"/>
</dbReference>
<dbReference type="Proteomes" id="UP000440713">
    <property type="component" value="Unassembled WGS sequence"/>
</dbReference>
<dbReference type="Pfam" id="PF05119">
    <property type="entry name" value="Terminase_4"/>
    <property type="match status" value="1"/>
</dbReference>
<protein>
    <submittedName>
        <fullName evidence="2">Phage terminase small subunit P27 family</fullName>
    </submittedName>
</protein>
<evidence type="ECO:0000313" key="2">
    <source>
        <dbReference type="EMBL" id="MST63074.1"/>
    </source>
</evidence>
<sequence length="165" mass="18432">MKGGMNMARTGRPPKLSVVSSGKIGKEKKLQREIAESKLKVARDLKPPAWLSNTAKKEFRRIVKESEPLELIDNMDLSVLAIYCDSYATYIDITSKLNDSSITDVDGDANAIVNECAKDLIKLRKIQVDTIMQCSSKLGLATSDRLRLVIPKSEEKESNPFLKYL</sequence>
<accession>A0A6N7XI45</accession>
<organism evidence="2 3">
    <name type="scientific">Peptostreptococcus porci</name>
    <dbReference type="NCBI Taxonomy" id="2652282"/>
    <lineage>
        <taxon>Bacteria</taxon>
        <taxon>Bacillati</taxon>
        <taxon>Bacillota</taxon>
        <taxon>Clostridia</taxon>
        <taxon>Peptostreptococcales</taxon>
        <taxon>Peptostreptococcaceae</taxon>
        <taxon>Peptostreptococcus</taxon>
    </lineage>
</organism>
<dbReference type="InterPro" id="IPR006448">
    <property type="entry name" value="Phage_term_ssu_P27"/>
</dbReference>
<evidence type="ECO:0000256" key="1">
    <source>
        <dbReference type="SAM" id="MobiDB-lite"/>
    </source>
</evidence>
<gene>
    <name evidence="2" type="ORF">FYJ71_09020</name>
</gene>